<dbReference type="Proteomes" id="UP001278188">
    <property type="component" value="Unassembled WGS sequence"/>
</dbReference>
<evidence type="ECO:0000256" key="1">
    <source>
        <dbReference type="SAM" id="Phobius"/>
    </source>
</evidence>
<name>A0ABU3WEX1_9GAMM</name>
<keyword evidence="1" id="KW-0812">Transmembrane</keyword>
<keyword evidence="3" id="KW-1185">Reference proteome</keyword>
<keyword evidence="1" id="KW-0472">Membrane</keyword>
<gene>
    <name evidence="2" type="ORF">QR674_07680</name>
</gene>
<protein>
    <recommendedName>
        <fullName evidence="4">DUF2721 domain-containing protein</fullName>
    </recommendedName>
</protein>
<proteinExistence type="predicted"/>
<feature type="transmembrane region" description="Helical" evidence="1">
    <location>
        <begin position="13"/>
        <end position="35"/>
    </location>
</feature>
<evidence type="ECO:0000313" key="2">
    <source>
        <dbReference type="EMBL" id="MDV2468862.1"/>
    </source>
</evidence>
<feature type="transmembrane region" description="Helical" evidence="1">
    <location>
        <begin position="177"/>
        <end position="199"/>
    </location>
</feature>
<feature type="transmembrane region" description="Helical" evidence="1">
    <location>
        <begin position="138"/>
        <end position="157"/>
    </location>
</feature>
<organism evidence="2 3">
    <name type="scientific">Acinetobacter chinensis</name>
    <dbReference type="NCBI Taxonomy" id="2004650"/>
    <lineage>
        <taxon>Bacteria</taxon>
        <taxon>Pseudomonadati</taxon>
        <taxon>Pseudomonadota</taxon>
        <taxon>Gammaproteobacteria</taxon>
        <taxon>Moraxellales</taxon>
        <taxon>Moraxellaceae</taxon>
        <taxon>Acinetobacter</taxon>
    </lineage>
</organism>
<comment type="caution">
    <text evidence="2">The sequence shown here is derived from an EMBL/GenBank/DDBJ whole genome shotgun (WGS) entry which is preliminary data.</text>
</comment>
<evidence type="ECO:0000313" key="3">
    <source>
        <dbReference type="Proteomes" id="UP001278188"/>
    </source>
</evidence>
<keyword evidence="1" id="KW-1133">Transmembrane helix</keyword>
<reference evidence="2 3" key="1">
    <citation type="submission" date="2023-06" db="EMBL/GenBank/DDBJ databases">
        <title>Genomic Analysis of Acinetobacter Strains Recovered from South Australian Aquatic Samples provides Insights into the Circulation of Antibiotic Resistance determinants in the Environment.</title>
        <authorList>
            <person name="Tobin L."/>
            <person name="Jarocki V.M."/>
            <person name="Kenyon J."/>
            <person name="Drigo B."/>
            <person name="Donner E."/>
            <person name="Djordjevic S.P."/>
            <person name="Hamidian M."/>
        </authorList>
    </citation>
    <scope>NUCLEOTIDE SEQUENCE [LARGE SCALE GENOMIC DNA]</scope>
    <source>
        <strain evidence="2 3">SAAc652</strain>
    </source>
</reference>
<accession>A0ABU3WEX1</accession>
<dbReference type="RefSeq" id="WP_317083225.1">
    <property type="nucleotide sequence ID" value="NZ_JASVDY010000002.1"/>
</dbReference>
<sequence length="224" mass="25451">MTELFPQYSLGEYVTYFITVTSCLAGILSALYTYLSYLKTNKLKKESDVLNREMQEYYHSFINIPPNKKTNDFLKKGMQISINQGVDLPIDMVDCLIKNYSCNYFDMVSKLKNTHKFFVVKDSQLSCKHNNTELTKMGLLGGLMYLFFGCAAVFVLQHASWFYGAFGGKDGLSSLNISTSLMLLVVCFLVAAIISLTYLMRLFTIKEISAHINRLNNEKGPKPQ</sequence>
<evidence type="ECO:0008006" key="4">
    <source>
        <dbReference type="Google" id="ProtNLM"/>
    </source>
</evidence>
<dbReference type="EMBL" id="JASVDY010000002">
    <property type="protein sequence ID" value="MDV2468862.1"/>
    <property type="molecule type" value="Genomic_DNA"/>
</dbReference>